<dbReference type="GeneID" id="65883793"/>
<dbReference type="EMBL" id="LR792632">
    <property type="protein sequence ID" value="CAB3288976.1"/>
    <property type="molecule type" value="Genomic_DNA"/>
</dbReference>
<dbReference type="AlphaFoldDB" id="A0A8D6PX61"/>
<evidence type="ECO:0000313" key="2">
    <source>
        <dbReference type="EMBL" id="CAB3288976.1"/>
    </source>
</evidence>
<feature type="transmembrane region" description="Helical" evidence="1">
    <location>
        <begin position="21"/>
        <end position="45"/>
    </location>
</feature>
<feature type="transmembrane region" description="Helical" evidence="1">
    <location>
        <begin position="238"/>
        <end position="258"/>
    </location>
</feature>
<dbReference type="RefSeq" id="WP_214399366.1">
    <property type="nucleotide sequence ID" value="NZ_LR792632.1"/>
</dbReference>
<feature type="transmembrane region" description="Helical" evidence="1">
    <location>
        <begin position="207"/>
        <end position="232"/>
    </location>
</feature>
<name>A0A8D6PX61_9EURY</name>
<accession>A0A8D6PX61</accession>
<dbReference type="KEGG" id="mesg:MLAUSG7_0993"/>
<protein>
    <submittedName>
        <fullName evidence="2">Uncharacterized protein</fullName>
    </submittedName>
</protein>
<feature type="transmembrane region" description="Helical" evidence="1">
    <location>
        <begin position="135"/>
        <end position="159"/>
    </location>
</feature>
<dbReference type="Proteomes" id="UP000679213">
    <property type="component" value="Chromosome I"/>
</dbReference>
<keyword evidence="1" id="KW-0472">Membrane</keyword>
<keyword evidence="3" id="KW-1185">Reference proteome</keyword>
<feature type="transmembrane region" description="Helical" evidence="1">
    <location>
        <begin position="91"/>
        <end position="115"/>
    </location>
</feature>
<reference evidence="2 3" key="1">
    <citation type="submission" date="2020-04" db="EMBL/GenBank/DDBJ databases">
        <authorList>
            <consortium name="Genoscope - CEA"/>
            <person name="William W."/>
        </authorList>
    </citation>
    <scope>NUCLEOTIDE SEQUENCE [LARGE SCALE GENOMIC DNA]</scope>
    <source>
        <strain evidence="2 3">SG7</strain>
    </source>
</reference>
<evidence type="ECO:0000313" key="3">
    <source>
        <dbReference type="Proteomes" id="UP000679213"/>
    </source>
</evidence>
<organism evidence="2 3">
    <name type="scientific">Methanocaldococcus lauensis</name>
    <dbReference type="NCBI Taxonomy" id="2546128"/>
    <lineage>
        <taxon>Archaea</taxon>
        <taxon>Methanobacteriati</taxon>
        <taxon>Methanobacteriota</taxon>
        <taxon>Methanomada group</taxon>
        <taxon>Methanococci</taxon>
        <taxon>Methanococcales</taxon>
        <taxon>Methanocaldococcaceae</taxon>
        <taxon>Methanocaldococcus</taxon>
    </lineage>
</organism>
<sequence length="259" mass="29842">MKEKLIKYFIKYLSLNIIKKVFVTYLLCWTGFLFSFSLGKFLLYLSTILKNNYILKPAKVAQTIGTAKFTTVSHTISKTVGVKNMYLDYSFSYIISNFTSCLIIIFALAALGYLYKKDLEKVRSIKEKEEIIKNYTKYLFILFVFTVINPLTGLIGINLKYLDLIVVLPHGLFEFLGFAISIVVGLELANKICPIVKKNISYKKIMALILCSFIFIFIAGMLEPIDWAIYYYSQIYNIPLLHAIITVYKHLLLSLVYII</sequence>
<evidence type="ECO:0000256" key="1">
    <source>
        <dbReference type="SAM" id="Phobius"/>
    </source>
</evidence>
<keyword evidence="1" id="KW-0812">Transmembrane</keyword>
<proteinExistence type="predicted"/>
<keyword evidence="1" id="KW-1133">Transmembrane helix</keyword>
<feature type="transmembrane region" description="Helical" evidence="1">
    <location>
        <begin position="165"/>
        <end position="186"/>
    </location>
</feature>
<gene>
    <name evidence="2" type="ORF">MLAUSG7_0993</name>
</gene>